<reference evidence="2 3" key="1">
    <citation type="submission" date="2019-05" db="EMBL/GenBank/DDBJ databases">
        <title>Emergence of the Ug99 lineage of the wheat stem rust pathogen through somatic hybridization.</title>
        <authorList>
            <person name="Li F."/>
            <person name="Upadhyaya N.M."/>
            <person name="Sperschneider J."/>
            <person name="Matny O."/>
            <person name="Nguyen-Phuc H."/>
            <person name="Mago R."/>
            <person name="Raley C."/>
            <person name="Miller M.E."/>
            <person name="Silverstein K.A.T."/>
            <person name="Henningsen E."/>
            <person name="Hirsch C.D."/>
            <person name="Visser B."/>
            <person name="Pretorius Z.A."/>
            <person name="Steffenson B.J."/>
            <person name="Schwessinger B."/>
            <person name="Dodds P.N."/>
            <person name="Figueroa M."/>
        </authorList>
    </citation>
    <scope>NUCLEOTIDE SEQUENCE [LARGE SCALE GENOMIC DNA]</scope>
    <source>
        <strain evidence="2 3">Ug99</strain>
    </source>
</reference>
<accession>A0A5B0N203</accession>
<dbReference type="AlphaFoldDB" id="A0A5B0N203"/>
<gene>
    <name evidence="2" type="ORF">PGTUg99_006436</name>
</gene>
<dbReference type="EMBL" id="VDEP01000438">
    <property type="protein sequence ID" value="KAA1083215.1"/>
    <property type="molecule type" value="Genomic_DNA"/>
</dbReference>
<feature type="region of interest" description="Disordered" evidence="1">
    <location>
        <begin position="1"/>
        <end position="56"/>
    </location>
</feature>
<evidence type="ECO:0000313" key="3">
    <source>
        <dbReference type="Proteomes" id="UP000325313"/>
    </source>
</evidence>
<feature type="compositionally biased region" description="Polar residues" evidence="1">
    <location>
        <begin position="1"/>
        <end position="14"/>
    </location>
</feature>
<comment type="caution">
    <text evidence="2">The sequence shown here is derived from an EMBL/GenBank/DDBJ whole genome shotgun (WGS) entry which is preliminary data.</text>
</comment>
<dbReference type="Proteomes" id="UP000325313">
    <property type="component" value="Unassembled WGS sequence"/>
</dbReference>
<protein>
    <submittedName>
        <fullName evidence="2">Uncharacterized protein</fullName>
    </submittedName>
</protein>
<sequence length="56" mass="6214">MCQDHSSATISLQSDRIHRVTNQEKKKKGKASVHERLSVDSLGLILDENSNPSLNP</sequence>
<organism evidence="2 3">
    <name type="scientific">Puccinia graminis f. sp. tritici</name>
    <dbReference type="NCBI Taxonomy" id="56615"/>
    <lineage>
        <taxon>Eukaryota</taxon>
        <taxon>Fungi</taxon>
        <taxon>Dikarya</taxon>
        <taxon>Basidiomycota</taxon>
        <taxon>Pucciniomycotina</taxon>
        <taxon>Pucciniomycetes</taxon>
        <taxon>Pucciniales</taxon>
        <taxon>Pucciniaceae</taxon>
        <taxon>Puccinia</taxon>
    </lineage>
</organism>
<name>A0A5B0N203_PUCGR</name>
<evidence type="ECO:0000313" key="2">
    <source>
        <dbReference type="EMBL" id="KAA1083215.1"/>
    </source>
</evidence>
<evidence type="ECO:0000256" key="1">
    <source>
        <dbReference type="SAM" id="MobiDB-lite"/>
    </source>
</evidence>
<proteinExistence type="predicted"/>
<feature type="compositionally biased region" description="Basic and acidic residues" evidence="1">
    <location>
        <begin position="15"/>
        <end position="24"/>
    </location>
</feature>